<dbReference type="Proteomes" id="UP001162541">
    <property type="component" value="Chromosome 4"/>
</dbReference>
<dbReference type="Pfam" id="PF00098">
    <property type="entry name" value="zf-CCHC"/>
    <property type="match status" value="1"/>
</dbReference>
<evidence type="ECO:0000256" key="2">
    <source>
        <dbReference type="SAM" id="MobiDB-lite"/>
    </source>
</evidence>
<dbReference type="AlphaFoldDB" id="A0AAF6BD49"/>
<reference evidence="5" key="1">
    <citation type="journal article" date="2020" name="Curr. Biol.">
        <title>Chromatin organization in early land plants reveals an ancestral association between H3K27me3, transposons, and constitutive heterochromatin.</title>
        <authorList>
            <person name="Montgomery S.A."/>
            <person name="Tanizawa Y."/>
            <person name="Galik B."/>
            <person name="Wang N."/>
            <person name="Ito T."/>
            <person name="Mochizuki T."/>
            <person name="Akimcheva S."/>
            <person name="Bowman J.L."/>
            <person name="Cognat V."/>
            <person name="Marechal-Drouard L."/>
            <person name="Ekker H."/>
            <person name="Hong S.F."/>
            <person name="Kohchi T."/>
            <person name="Lin S.S."/>
            <person name="Liu L.D."/>
            <person name="Nakamura Y."/>
            <person name="Valeeva L.R."/>
            <person name="Shakirov E.V."/>
            <person name="Shippen D.E."/>
            <person name="Wei W.L."/>
            <person name="Yagura M."/>
            <person name="Yamaoka S."/>
            <person name="Yamato K.T."/>
            <person name="Liu C."/>
            <person name="Berger F."/>
        </authorList>
    </citation>
    <scope>NUCLEOTIDE SEQUENCE [LARGE SCALE GENOMIC DNA]</scope>
    <source>
        <strain evidence="5">Tak-1</strain>
    </source>
</reference>
<protein>
    <recommendedName>
        <fullName evidence="3">CCHC-type domain-containing protein</fullName>
    </recommendedName>
</protein>
<evidence type="ECO:0000313" key="5">
    <source>
        <dbReference type="Proteomes" id="UP001162541"/>
    </source>
</evidence>
<feature type="domain" description="CCHC-type" evidence="3">
    <location>
        <begin position="118"/>
        <end position="133"/>
    </location>
</feature>
<dbReference type="SMART" id="SM00343">
    <property type="entry name" value="ZnF_C2HC"/>
    <property type="match status" value="1"/>
</dbReference>
<dbReference type="InterPro" id="IPR036875">
    <property type="entry name" value="Znf_CCHC_sf"/>
</dbReference>
<keyword evidence="1" id="KW-0479">Metal-binding</keyword>
<accession>A0AAF6BD49</accession>
<feature type="compositionally biased region" description="Acidic residues" evidence="2">
    <location>
        <begin position="44"/>
        <end position="54"/>
    </location>
</feature>
<evidence type="ECO:0000313" key="4">
    <source>
        <dbReference type="EMBL" id="BBN09933.1"/>
    </source>
</evidence>
<evidence type="ECO:0000256" key="1">
    <source>
        <dbReference type="PROSITE-ProRule" id="PRU00047"/>
    </source>
</evidence>
<sequence length="168" mass="18430">MIILKYLRVVPKQYKQMARSIESLLDLSTMSIQKLTGRLKMCDEHDDEDEEEDTGGGKLLLTEEQWRPRMNQGAPSSGGGGNSSGKQNRNKGRGRDGARDKGHAGTGTGGGPTRDDECRYCGKRGHWARDCRKKKRKDAHLIQNNAGGADDEQGALHLAQLCGLVVKP</sequence>
<dbReference type="GO" id="GO:0003676">
    <property type="term" value="F:nucleic acid binding"/>
    <property type="evidence" value="ECO:0007669"/>
    <property type="project" value="InterPro"/>
</dbReference>
<organism evidence="4 5">
    <name type="scientific">Marchantia polymorpha subsp. ruderalis</name>
    <dbReference type="NCBI Taxonomy" id="1480154"/>
    <lineage>
        <taxon>Eukaryota</taxon>
        <taxon>Viridiplantae</taxon>
        <taxon>Streptophyta</taxon>
        <taxon>Embryophyta</taxon>
        <taxon>Marchantiophyta</taxon>
        <taxon>Marchantiopsida</taxon>
        <taxon>Marchantiidae</taxon>
        <taxon>Marchantiales</taxon>
        <taxon>Marchantiaceae</taxon>
        <taxon>Marchantia</taxon>
    </lineage>
</organism>
<name>A0AAF6BD49_MARPO</name>
<dbReference type="SUPFAM" id="SSF57756">
    <property type="entry name" value="Retrovirus zinc finger-like domains"/>
    <property type="match status" value="1"/>
</dbReference>
<dbReference type="EMBL" id="AP019869">
    <property type="protein sequence ID" value="BBN09933.1"/>
    <property type="molecule type" value="Genomic_DNA"/>
</dbReference>
<keyword evidence="1" id="KW-0862">Zinc</keyword>
<dbReference type="GO" id="GO:0008270">
    <property type="term" value="F:zinc ion binding"/>
    <property type="evidence" value="ECO:0007669"/>
    <property type="project" value="UniProtKB-KW"/>
</dbReference>
<proteinExistence type="predicted"/>
<dbReference type="PROSITE" id="PS50158">
    <property type="entry name" value="ZF_CCHC"/>
    <property type="match status" value="1"/>
</dbReference>
<dbReference type="InterPro" id="IPR001878">
    <property type="entry name" value="Znf_CCHC"/>
</dbReference>
<keyword evidence="1" id="KW-0863">Zinc-finger</keyword>
<gene>
    <name evidence="4" type="ORF">Mp_4g23850</name>
</gene>
<feature type="region of interest" description="Disordered" evidence="2">
    <location>
        <begin position="43"/>
        <end position="119"/>
    </location>
</feature>
<evidence type="ECO:0000259" key="3">
    <source>
        <dbReference type="PROSITE" id="PS50158"/>
    </source>
</evidence>
<dbReference type="Gene3D" id="4.10.60.10">
    <property type="entry name" value="Zinc finger, CCHC-type"/>
    <property type="match status" value="1"/>
</dbReference>
<feature type="compositionally biased region" description="Basic and acidic residues" evidence="2">
    <location>
        <begin position="93"/>
        <end position="103"/>
    </location>
</feature>